<dbReference type="PRINTS" id="PR01042">
    <property type="entry name" value="TRNASYNTHASP"/>
</dbReference>
<dbReference type="GO" id="GO:0004815">
    <property type="term" value="F:aspartate-tRNA ligase activity"/>
    <property type="evidence" value="ECO:0007669"/>
    <property type="project" value="TreeGrafter"/>
</dbReference>
<reference evidence="8 9" key="1">
    <citation type="journal article" date="2012" name="PLoS ONE">
        <title>Sequence and analysis of the genome of the pathogenic yeast Candida orthopsilosis.</title>
        <authorList>
            <person name="Riccombeni A."/>
            <person name="Vidanes G."/>
            <person name="Proux-Wera E."/>
            <person name="Wolfe K.H."/>
            <person name="Butler G."/>
        </authorList>
    </citation>
    <scope>NUCLEOTIDE SEQUENCE [LARGE SCALE GENOMIC DNA]</scope>
    <source>
        <strain evidence="8 9">Co 90-125</strain>
    </source>
</reference>
<dbReference type="AlphaFoldDB" id="H8X036"/>
<dbReference type="PANTHER" id="PTHR22594:SF5">
    <property type="entry name" value="ASPARTATE--TRNA LIGASE, MITOCHONDRIAL"/>
    <property type="match status" value="1"/>
</dbReference>
<dbReference type="InterPro" id="IPR002312">
    <property type="entry name" value="Asp/Asn-tRNA-synth_IIb"/>
</dbReference>
<dbReference type="InterPro" id="IPR045864">
    <property type="entry name" value="aa-tRNA-synth_II/BPL/LPL"/>
</dbReference>
<evidence type="ECO:0000256" key="6">
    <source>
        <dbReference type="ARBA" id="ARBA00023146"/>
    </source>
</evidence>
<dbReference type="Gene3D" id="3.30.1360.30">
    <property type="entry name" value="GAD-like domain"/>
    <property type="match status" value="1"/>
</dbReference>
<dbReference type="PROSITE" id="PS50862">
    <property type="entry name" value="AA_TRNA_LIGASE_II"/>
    <property type="match status" value="1"/>
</dbReference>
<evidence type="ECO:0000313" key="8">
    <source>
        <dbReference type="EMBL" id="CCG22547.1"/>
    </source>
</evidence>
<dbReference type="NCBIfam" id="TIGR00459">
    <property type="entry name" value="aspS_bact"/>
    <property type="match status" value="1"/>
</dbReference>
<dbReference type="HOGENOM" id="CLU_014330_4_1_1"/>
<dbReference type="Gene3D" id="3.30.930.10">
    <property type="entry name" value="Bira Bifunctional Protein, Domain 2"/>
    <property type="match status" value="1"/>
</dbReference>
<dbReference type="Proteomes" id="UP000005018">
    <property type="component" value="Chromosome 2"/>
</dbReference>
<accession>H8X036</accession>
<keyword evidence="2" id="KW-0436">Ligase</keyword>
<dbReference type="KEGG" id="cot:CORT_0B08420"/>
<dbReference type="PANTHER" id="PTHR22594">
    <property type="entry name" value="ASPARTYL/LYSYL-TRNA SYNTHETASE"/>
    <property type="match status" value="1"/>
</dbReference>
<keyword evidence="5" id="KW-0648">Protein biosynthesis</keyword>
<dbReference type="SUPFAM" id="SSF50249">
    <property type="entry name" value="Nucleic acid-binding proteins"/>
    <property type="match status" value="1"/>
</dbReference>
<dbReference type="GeneID" id="14539108"/>
<feature type="domain" description="Aminoacyl-transfer RNA synthetases class-II family profile" evidence="7">
    <location>
        <begin position="203"/>
        <end position="680"/>
    </location>
</feature>
<evidence type="ECO:0000256" key="1">
    <source>
        <dbReference type="ARBA" id="ARBA00006303"/>
    </source>
</evidence>
<gene>
    <name evidence="8" type="ORF">CORT_0B08420</name>
</gene>
<dbReference type="GO" id="GO:0005524">
    <property type="term" value="F:ATP binding"/>
    <property type="evidence" value="ECO:0007669"/>
    <property type="project" value="UniProtKB-KW"/>
</dbReference>
<dbReference type="OrthoDB" id="439710at2759"/>
<organism evidence="8 9">
    <name type="scientific">Candida orthopsilosis (strain 90-125)</name>
    <name type="common">Yeast</name>
    <dbReference type="NCBI Taxonomy" id="1136231"/>
    <lineage>
        <taxon>Eukaryota</taxon>
        <taxon>Fungi</taxon>
        <taxon>Dikarya</taxon>
        <taxon>Ascomycota</taxon>
        <taxon>Saccharomycotina</taxon>
        <taxon>Pichiomycetes</taxon>
        <taxon>Debaryomycetaceae</taxon>
        <taxon>Candida/Lodderomyces clade</taxon>
        <taxon>Candida</taxon>
    </lineage>
</organism>
<dbReference type="InterPro" id="IPR012340">
    <property type="entry name" value="NA-bd_OB-fold"/>
</dbReference>
<dbReference type="Pfam" id="PF00152">
    <property type="entry name" value="tRNA-synt_2"/>
    <property type="match status" value="1"/>
</dbReference>
<evidence type="ECO:0000313" key="9">
    <source>
        <dbReference type="Proteomes" id="UP000005018"/>
    </source>
</evidence>
<evidence type="ECO:0000256" key="5">
    <source>
        <dbReference type="ARBA" id="ARBA00022917"/>
    </source>
</evidence>
<protein>
    <submittedName>
        <fullName evidence="8">Msd1 protein</fullName>
    </submittedName>
</protein>
<evidence type="ECO:0000256" key="3">
    <source>
        <dbReference type="ARBA" id="ARBA00022741"/>
    </source>
</evidence>
<keyword evidence="9" id="KW-1185">Reference proteome</keyword>
<evidence type="ECO:0000259" key="7">
    <source>
        <dbReference type="PROSITE" id="PS50862"/>
    </source>
</evidence>
<dbReference type="GO" id="GO:0006422">
    <property type="term" value="P:aspartyl-tRNA aminoacylation"/>
    <property type="evidence" value="ECO:0007669"/>
    <property type="project" value="TreeGrafter"/>
</dbReference>
<dbReference type="InterPro" id="IPR004524">
    <property type="entry name" value="Asp-tRNA-ligase_1"/>
</dbReference>
<dbReference type="HAMAP" id="MF_00044">
    <property type="entry name" value="Asp_tRNA_synth_type1"/>
    <property type="match status" value="1"/>
</dbReference>
<evidence type="ECO:0000256" key="4">
    <source>
        <dbReference type="ARBA" id="ARBA00022840"/>
    </source>
</evidence>
<name>H8X036_CANO9</name>
<dbReference type="Gene3D" id="2.40.50.140">
    <property type="entry name" value="Nucleic acid-binding proteins"/>
    <property type="match status" value="1"/>
</dbReference>
<proteinExistence type="inferred from homology"/>
<sequence>MCGSVTFLKKKISNPFKLRKIIWNTERLHMLPTLARTSRRYLSRLPDKTSTLAKFNFPLATNTIKSVTENIADFINNKQKITLNGHIHRKARIRPTLGFGFLRDSDGEVIQFIANDATNHKIIDTMKELTVEESVSICGFVQPKQLKEGESKSWELVLEDIQILNSSNIDAPRLEKLKQTRPEDLPPQFRYLQLRTAFYQNALRTRSKISQLIRKVLVDNHDFVEIETPLLFKSTPEGAREFLVPTRSPNQFYALPQSPQQYKQILMSSGFTKYFQIAKCFRDEDLRSDRQPEFTQVDLEMSYVNSSNQVMQVVEDVVLNVWGKVKKTNVYTLNENGELVKVDAGAEGVRLSKLDYLTALREYGIDKPDLRSNISFNSLESFFTSFEDPEFPVVEACVLRGAFDPLSKSSKPPKSLTSELHYSRRRPYVFMIKSKDDVRTWYELLLQKGFMRLNDGVSEERIHEHLNLQPGDILAVSNRSHLPYENPTPLGKFRQLAIAEFPGKWQRPIRSEKDLIDTYNADETIVGSWLVEFPLFNPVEISEDINAPYPKYDKSKLESTHHPFTMCKSEDYNLLETAPLGVRGEHYDLVINGVEVGGGSRRIHDAALQQYIFEEILKVNNYQQLFGHLLKALSMGCPPHAGLALGFDRLCAMVVGTSSIKDVIAFPKNQSGSDRVVESPTAVDEKTLNEYFITTKNS</sequence>
<dbReference type="InterPro" id="IPR006195">
    <property type="entry name" value="aa-tRNA-synth_II"/>
</dbReference>
<dbReference type="InterPro" id="IPR004364">
    <property type="entry name" value="Aa-tRNA-synt_II"/>
</dbReference>
<dbReference type="SUPFAM" id="SSF55681">
    <property type="entry name" value="Class II aaRS and biotin synthetases"/>
    <property type="match status" value="1"/>
</dbReference>
<dbReference type="InterPro" id="IPR004115">
    <property type="entry name" value="GAD-like_sf"/>
</dbReference>
<dbReference type="EMBL" id="HE681720">
    <property type="protein sequence ID" value="CCG22547.1"/>
    <property type="molecule type" value="Genomic_DNA"/>
</dbReference>
<dbReference type="GO" id="GO:0005739">
    <property type="term" value="C:mitochondrion"/>
    <property type="evidence" value="ECO:0007669"/>
    <property type="project" value="TreeGrafter"/>
</dbReference>
<dbReference type="NCBIfam" id="NF001750">
    <property type="entry name" value="PRK00476.1"/>
    <property type="match status" value="1"/>
</dbReference>
<dbReference type="eggNOG" id="KOG2411">
    <property type="taxonomic scope" value="Eukaryota"/>
</dbReference>
<keyword evidence="3" id="KW-0547">Nucleotide-binding</keyword>
<dbReference type="RefSeq" id="XP_003867983.1">
    <property type="nucleotide sequence ID" value="XM_003867935.1"/>
</dbReference>
<comment type="similarity">
    <text evidence="1">Belongs to the class-II aminoacyl-tRNA synthetase family. Type 1 subfamily.</text>
</comment>
<evidence type="ECO:0000256" key="2">
    <source>
        <dbReference type="ARBA" id="ARBA00022598"/>
    </source>
</evidence>
<keyword evidence="4" id="KW-0067">ATP-binding</keyword>
<keyword evidence="6" id="KW-0030">Aminoacyl-tRNA synthetase</keyword>